<dbReference type="Pfam" id="PF02801">
    <property type="entry name" value="Ketoacyl-synt_C"/>
    <property type="match status" value="4"/>
</dbReference>
<keyword evidence="2" id="KW-0596">Phosphopantetheine</keyword>
<feature type="domain" description="Ketosynthase family 3 (KS3)" evidence="9">
    <location>
        <begin position="4468"/>
        <end position="4894"/>
    </location>
</feature>
<dbReference type="InterPro" id="IPR001227">
    <property type="entry name" value="Ac_transferase_dom_sf"/>
</dbReference>
<evidence type="ECO:0000256" key="6">
    <source>
        <dbReference type="ARBA" id="ARBA00023268"/>
    </source>
</evidence>
<dbReference type="Pfam" id="PF08990">
    <property type="entry name" value="Docking"/>
    <property type="match status" value="1"/>
</dbReference>
<dbReference type="Proteomes" id="UP001346877">
    <property type="component" value="Chromosome"/>
</dbReference>
<dbReference type="Gene3D" id="3.40.50.720">
    <property type="entry name" value="NAD(P)-binding Rossmann-like Domain"/>
    <property type="match status" value="4"/>
</dbReference>
<dbReference type="RefSeq" id="WP_328375406.1">
    <property type="nucleotide sequence ID" value="NZ_CP107941.1"/>
</dbReference>
<dbReference type="SMART" id="SM00823">
    <property type="entry name" value="PKS_PP"/>
    <property type="match status" value="4"/>
</dbReference>
<dbReference type="InterPro" id="IPR016036">
    <property type="entry name" value="Malonyl_transacylase_ACP-bd"/>
</dbReference>
<dbReference type="InterPro" id="IPR016035">
    <property type="entry name" value="Acyl_Trfase/lysoPLipase"/>
</dbReference>
<dbReference type="InterPro" id="IPR020841">
    <property type="entry name" value="PKS_Beta-ketoAc_synthase_dom"/>
</dbReference>
<evidence type="ECO:0000256" key="1">
    <source>
        <dbReference type="ARBA" id="ARBA00001957"/>
    </source>
</evidence>
<dbReference type="PANTHER" id="PTHR43775">
    <property type="entry name" value="FATTY ACID SYNTHASE"/>
    <property type="match status" value="1"/>
</dbReference>
<feature type="domain" description="Carrier" evidence="8">
    <location>
        <begin position="5882"/>
        <end position="5957"/>
    </location>
</feature>
<dbReference type="PROSITE" id="PS52004">
    <property type="entry name" value="KS3_2"/>
    <property type="match status" value="4"/>
</dbReference>
<proteinExistence type="predicted"/>
<dbReference type="InterPro" id="IPR015083">
    <property type="entry name" value="NorB/c/GfsB-D-like_docking"/>
</dbReference>
<dbReference type="CDD" id="cd00833">
    <property type="entry name" value="PKS"/>
    <property type="match status" value="4"/>
</dbReference>
<dbReference type="SUPFAM" id="SSF53901">
    <property type="entry name" value="Thiolase-like"/>
    <property type="match status" value="4"/>
</dbReference>
<evidence type="ECO:0000313" key="10">
    <source>
        <dbReference type="EMBL" id="WUI85241.1"/>
    </source>
</evidence>
<dbReference type="InterPro" id="IPR036291">
    <property type="entry name" value="NAD(P)-bd_dom_sf"/>
</dbReference>
<dbReference type="InterPro" id="IPR009081">
    <property type="entry name" value="PP-bd_ACP"/>
</dbReference>
<dbReference type="PROSITE" id="PS50075">
    <property type="entry name" value="CARRIER"/>
    <property type="match status" value="4"/>
</dbReference>
<dbReference type="InterPro" id="IPR014043">
    <property type="entry name" value="Acyl_transferase_dom"/>
</dbReference>
<feature type="domain" description="Carrier" evidence="8">
    <location>
        <begin position="2891"/>
        <end position="2966"/>
    </location>
</feature>
<keyword evidence="3" id="KW-0597">Phosphoprotein</keyword>
<evidence type="ECO:0000256" key="3">
    <source>
        <dbReference type="ARBA" id="ARBA00022553"/>
    </source>
</evidence>
<keyword evidence="11" id="KW-1185">Reference proteome</keyword>
<dbReference type="NCBIfam" id="NF045894">
    <property type="entry name" value="PKS_plus_SDR"/>
    <property type="match status" value="4"/>
</dbReference>
<evidence type="ECO:0000259" key="9">
    <source>
        <dbReference type="PROSITE" id="PS52004"/>
    </source>
</evidence>
<dbReference type="EMBL" id="CP107941">
    <property type="protein sequence ID" value="WUI85241.1"/>
    <property type="molecule type" value="Genomic_DNA"/>
</dbReference>
<dbReference type="InterPro" id="IPR050091">
    <property type="entry name" value="PKS_NRPS_Biosynth_Enz"/>
</dbReference>
<dbReference type="InterPro" id="IPR016039">
    <property type="entry name" value="Thiolase-like"/>
</dbReference>
<dbReference type="PROSITE" id="PS00012">
    <property type="entry name" value="PHOSPHOPANTETHEINE"/>
    <property type="match status" value="4"/>
</dbReference>
<dbReference type="Gene3D" id="6.10.140.1830">
    <property type="match status" value="2"/>
</dbReference>
<gene>
    <name evidence="10" type="ORF">OG375_13295</name>
</gene>
<evidence type="ECO:0000256" key="7">
    <source>
        <dbReference type="ARBA" id="ARBA00023315"/>
    </source>
</evidence>
<dbReference type="SUPFAM" id="SSF47336">
    <property type="entry name" value="ACP-like"/>
    <property type="match status" value="4"/>
</dbReference>
<feature type="domain" description="Carrier" evidence="8">
    <location>
        <begin position="1424"/>
        <end position="1499"/>
    </location>
</feature>
<evidence type="ECO:0000256" key="4">
    <source>
        <dbReference type="ARBA" id="ARBA00022679"/>
    </source>
</evidence>
<dbReference type="Gene3D" id="3.40.366.10">
    <property type="entry name" value="Malonyl-Coenzyme A Acyl Carrier Protein, domain 2"/>
    <property type="match status" value="4"/>
</dbReference>
<dbReference type="SUPFAM" id="SSF51735">
    <property type="entry name" value="NAD(P)-binding Rossmann-fold domains"/>
    <property type="match status" value="8"/>
</dbReference>
<dbReference type="InterPro" id="IPR013968">
    <property type="entry name" value="PKS_KR"/>
</dbReference>
<dbReference type="SMART" id="SM00822">
    <property type="entry name" value="PKS_KR"/>
    <property type="match status" value="4"/>
</dbReference>
<dbReference type="InterPro" id="IPR036736">
    <property type="entry name" value="ACP-like_sf"/>
</dbReference>
<dbReference type="CDD" id="cd08952">
    <property type="entry name" value="KR_1_SDR_x"/>
    <property type="match status" value="4"/>
</dbReference>
<dbReference type="InterPro" id="IPR032821">
    <property type="entry name" value="PKS_assoc"/>
</dbReference>
<dbReference type="InterPro" id="IPR057326">
    <property type="entry name" value="KR_dom"/>
</dbReference>
<keyword evidence="5" id="KW-0045">Antibiotic biosynthesis</keyword>
<dbReference type="PANTHER" id="PTHR43775:SF51">
    <property type="entry name" value="INACTIVE PHENOLPHTHIOCEROL SYNTHESIS POLYKETIDE SYNTHASE TYPE I PKS1-RELATED"/>
    <property type="match status" value="1"/>
</dbReference>
<dbReference type="Pfam" id="PF16197">
    <property type="entry name" value="KAsynt_C_assoc"/>
    <property type="match status" value="4"/>
</dbReference>
<keyword evidence="6" id="KW-0511">Multifunctional enzyme</keyword>
<dbReference type="InterPro" id="IPR006162">
    <property type="entry name" value="Ppantetheine_attach_site"/>
</dbReference>
<name>A0ABZ1PN83_9ACTN</name>
<evidence type="ECO:0000259" key="8">
    <source>
        <dbReference type="PROSITE" id="PS50075"/>
    </source>
</evidence>
<dbReference type="Pfam" id="PF00109">
    <property type="entry name" value="ketoacyl-synt"/>
    <property type="match status" value="4"/>
</dbReference>
<dbReference type="SMART" id="SM00825">
    <property type="entry name" value="PKS_KS"/>
    <property type="match status" value="4"/>
</dbReference>
<feature type="domain" description="Ketosynthase family 3 (KS3)" evidence="9">
    <location>
        <begin position="33"/>
        <end position="460"/>
    </location>
</feature>
<dbReference type="InterPro" id="IPR020806">
    <property type="entry name" value="PKS_PP-bd"/>
</dbReference>
<evidence type="ECO:0000313" key="11">
    <source>
        <dbReference type="Proteomes" id="UP001346877"/>
    </source>
</evidence>
<dbReference type="SMART" id="SM00827">
    <property type="entry name" value="PKS_AT"/>
    <property type="match status" value="4"/>
</dbReference>
<accession>A0ABZ1PN83</accession>
<feature type="domain" description="Carrier" evidence="8">
    <location>
        <begin position="4376"/>
        <end position="4451"/>
    </location>
</feature>
<keyword evidence="4" id="KW-0808">Transferase</keyword>
<dbReference type="Gene3D" id="3.30.70.3290">
    <property type="match status" value="4"/>
</dbReference>
<feature type="domain" description="Ketosynthase family 3 (KS3)" evidence="9">
    <location>
        <begin position="2983"/>
        <end position="3409"/>
    </location>
</feature>
<dbReference type="PROSITE" id="PS00606">
    <property type="entry name" value="KS3_1"/>
    <property type="match status" value="4"/>
</dbReference>
<dbReference type="Gene3D" id="3.40.47.10">
    <property type="match status" value="4"/>
</dbReference>
<dbReference type="SUPFAM" id="SSF55048">
    <property type="entry name" value="Probable ACP-binding domain of malonyl-CoA ACP transacylase"/>
    <property type="match status" value="4"/>
</dbReference>
<evidence type="ECO:0000256" key="5">
    <source>
        <dbReference type="ARBA" id="ARBA00023194"/>
    </source>
</evidence>
<evidence type="ECO:0000256" key="2">
    <source>
        <dbReference type="ARBA" id="ARBA00022450"/>
    </source>
</evidence>
<dbReference type="SUPFAM" id="SSF52151">
    <property type="entry name" value="FabD/lysophospholipase-like"/>
    <property type="match status" value="4"/>
</dbReference>
<dbReference type="InterPro" id="IPR041618">
    <property type="entry name" value="PKS_DE"/>
</dbReference>
<dbReference type="Pfam" id="PF00698">
    <property type="entry name" value="Acyl_transf_1"/>
    <property type="match status" value="4"/>
</dbReference>
<feature type="domain" description="Ketosynthase family 3 (KS3)" evidence="9">
    <location>
        <begin position="1516"/>
        <end position="1942"/>
    </location>
</feature>
<organism evidence="10 11">
    <name type="scientific">Micromonospora zamorensis</name>
    <dbReference type="NCBI Taxonomy" id="709883"/>
    <lineage>
        <taxon>Bacteria</taxon>
        <taxon>Bacillati</taxon>
        <taxon>Actinomycetota</taxon>
        <taxon>Actinomycetes</taxon>
        <taxon>Micromonosporales</taxon>
        <taxon>Micromonosporaceae</taxon>
        <taxon>Micromonospora</taxon>
    </lineage>
</organism>
<dbReference type="Gene3D" id="1.10.1200.10">
    <property type="entry name" value="ACP-like"/>
    <property type="match status" value="4"/>
</dbReference>
<protein>
    <submittedName>
        <fullName evidence="10">SDR family NAD(P)-dependent oxidoreductase</fullName>
    </submittedName>
</protein>
<dbReference type="SMART" id="SM01294">
    <property type="entry name" value="PKS_PP_betabranch"/>
    <property type="match status" value="4"/>
</dbReference>
<dbReference type="Pfam" id="PF18369">
    <property type="entry name" value="PKS_DE"/>
    <property type="match status" value="4"/>
</dbReference>
<dbReference type="InterPro" id="IPR014030">
    <property type="entry name" value="Ketoacyl_synth_N"/>
</dbReference>
<dbReference type="Pfam" id="PF08659">
    <property type="entry name" value="KR"/>
    <property type="match status" value="4"/>
</dbReference>
<keyword evidence="7" id="KW-0012">Acyltransferase</keyword>
<dbReference type="InterPro" id="IPR014031">
    <property type="entry name" value="Ketoacyl_synth_C"/>
</dbReference>
<dbReference type="InterPro" id="IPR018201">
    <property type="entry name" value="Ketoacyl_synth_AS"/>
</dbReference>
<sequence length="6034" mass="628400">MADEAKLLDYLKRATSDLRDTRQRLREMEERDREPIAIIGMACRYPGGVETPEDLWRLVADERDGITEFPVDRGWDLESLYHPDPDHPGTSYTHEGGFLHEAGQFDPAFFGISPREAIAMDPQQRLLLETSWETFERAGIDPTGLRGSRTGVFAGVMYHDYAVNLSSIPDDVAGYLGTGNSGSVASGRVAYTLGLEGPAVTVDTACSSSLVALHLAVQSLRQGECSLALAGGVAVMATPLVFVDFSKQRGLSTNGRCKSFAAAADGTGWAEGAGMLLLERLSDAVRNGHRVLGVVRGTAVNQDGASSALTAPNGPAQQRVIRSALANARVPAEHVDLVEAHGTGTTLGDPIEAQALIATYGQDRSADEPLWLGSIKSNIGHTQAAAGVAGIIKMLMAMRHRTMPRTLHVDEPTPQVDWSAGAVELLTTARPWPGTEDRPRRAGVSSFGVSGTNAHVIIEEPAAADVPQRGAAVLPARVPWVLSARSPEGLRGQASRLAALTGVDPVDVGFSLVSSRSLHAHRAVVFGSEELAALAAGELGPVVGSVVRGKTAFVFSGQGSQRPGMGLGLASSFPVFADAFDAACAELDRHLDRPLREVIADGDDLDQTVYTQTALFAVEVALFRLVESFGVTPDYLVGHSIGEVAAAHVSGVLSLADAAKLVAARGRLMQALPAGGVMVAVRATEAEVLPLLTDGVSVAAVNGPRSVVLSGAGDEVAAVAANFEKSKRLRVSHAFHSVLMEPMLAEFAQVAGSLTYESPQIPVVSNVTGQVAESQDAGYWVRHVREAVRFADGIATLEGLGVSTFVEIGPDGVLSAMGADCVTDAVFVPLQRSDRDQPTALFTALAQVFVRGVAVDWTSCLTGGRMVDLPTYAFQRQQYWLTSPPTERTETAGDPADGHFWSAIERQDTAFLAETLGLGSDEDRETLEALLPAFSAWRRRRHTHAVLDTLRYRIGWEPLTGSPRTPTTGRWLVLTSADVDVNATLLTALGDTTVLTVTPERGALAERLRAAGPTDGILSLLALDPALDPAATLLTVAQACADAGLEAPLWAATRGAVSTGRADHLDAPRQALAWGLGRVLGLERPHLWGGLIDLPEKLDQRAAERVVAALHGSGEDEIAVRGSGTYVRRLLRDPHTAAAPRDAWLPRGTVLITGGTGGLGARVASWVAVRGAEHVVLVSRRGIHAPDADLVAAEVRRHGARVTVTACDVADPAEVNRLVERLRADGERIGTVVHAAGVDHHTDLATATDADLDAVLAAKVAGAINLDAALGDEPSTFVLFSSISGVWGSGGQAAYSAGNAFLDAFAQWRRARGAAATSVAWGVWAGGGMADDPDITEQLRRRGLLTLDPELALSGLQSVLDHDETCVTIADVDWDRFLPMYASARVRPLVSALPDHLRLQAATAEPAAPAAGRYAAMSAEERSRELLDLVVTSAAAVLGHTGAGLIDADQPFKELGFDSLTAVELRNRLAAATGLLLPSSVVFDYPSAGVLAGFLGSLLGGDEGVVAEVVAGSVVDEPVAIVGMACRFPGGVGSPDELWDFVVSGGDGVVEFPSDRGWDLSGLVGDGESFGTSYVSSGGFLEGVAGFDASFFGVSPREALAMDPQQRLLLEVSWEALESAGVDPLGLRGSPVGVFTGTNGQDYSTLLLAVPREADGFLGTGNAASVLSGRVSYVLGVEGPAVTVDTACSSSLVALHLAVQALRSGECGLALAGGVTVMSTPGTFIEFSRQRGLAGDGRCKAFAAAADGTAWGEGVGVLVVERLSDAVRLGHPVLAVVAGSAVNQDGASNGLTAPNGPSQQRVIRSALGSAGLGVADVDVVEAHGTGTRLGDPIEAQALLATYGQDRAGGEPLWLGSVKSNIGHTQAAAGVAGVIKMVQAFKHNVLPATLHVDEPTPQVDWSAGAVRLLTETRPWHPQTDRPRRAGVSSFGFSGTNAHLILEEPPTTEPTDRPTTQAGPIPWLISARSHDALRAQATRLTDHLDRQPETEPADVGRSLAARATLAHRAVVLAEDRQTALTALAAGAAAPGLVTGTAQGGRTAFVFSGQGSQRPGMGLELAETYPVYADAFDAVCAELDIHLDRPIRDVIADDAKALDQTVYTQAALFAVEVALFRLVESFGVTPHYLVGHSIGEIAAAHVAGVLSLADAAKLVAARGRLMQALPVGGVMVAVRATEADVLPLLTDGVSVAAINGPRSVVLSGVADEVAAVAANFKKSKRLRVSHAFHSVLMEPMLAEFAQVAEALTYAQPRIPVVSNLTGQVAEAQDADYWVRHVREAVRFAEGISTLENLGVSTFVEIGPDGVLSAMGADCVSDAVFVPVQRSDRDQPTALLTALAQVFVRGVAVDWTSCLTGGRLIDLPTYAFQHERYWPSVPEPVAVADAGEPADADFWAAVEDGDLARLGITVDSAGDLLPALVEWRRKRQDAEVVDGWRYRATWRPVIGEAADTLDGRWLIVGADQADESLVGSLARTLTEAGAEVLHAHNATELGDLPAPIAGIVASPDTGAELLALVQQLTVASVTAPLWVVTAGGAPVGRADTVTPEASAVWGVGRVVGLELPHLWGGLVDVPASWDTRVGARLVRVLAGGFGAEDQVAVRSSGVYVRRLVRSAAVTGEQPGWSPSGTVLVTGGTGSLGGRVAVWAAEQGAEHVVLVSRRGAQAAGAADVVAAVEAAGAQVTVAACDMTDRDAVRGLLDSLDSPVRAVVHAAGVERSALLTDTTPDLWDEVVGGKVAGAVHLDELLGDDLDAFVVFSSISGIWGSGGQGAYAAANAFLDGLIAARRVRGVVGTALSWGPWAGGGMVAAAGDDVQLRRRGLPPMPAELAMAAFAQVVGSGERAVTIADVEWERFGASFTSARSRPLLDEVYSPVEDVTAAQSTFLDGLSATERAKRLLDVVRTEAAAVLGLGGVADIGTDRPFRELGFDSLTAVELRNRLAAATGLLLPSSVVFDYPSAGVLAGFLGSLLGGDEGVVAEVVAGSVVDEPVAIVGMACRFPGGVGSPDELWDFVVSGGDGVVEFPSDRGWDLSGLAGDGESFGTSYVSSGGFLEGVAGFDASFFGVSPREALAMDPQQRLLLEVSWEALESAGVDPLGLRGSPVGVFTGTNGQDYSTLLLAVPREADGFLGTGNAASVLSGRVSYVLGVEGPAVTVDTACSSSLVALHLAVQALRSGECGLALAGGVTVMSTPGTFIEFSRQRGLAGDGRCKAFAAAADGTAWGEGVGVLVVERLSDAVRLGHPVLAVVAGSAVNQDGASNGLTAPNGPSQQRVIRSALGSAGLGVADVDVVEAHGTGTRLGDPIEAQALLATYGQDRAGGEPLWLGSVKSNIGHTQAAAGVAGVIKMVQAFKHNVLPATLHVDEPTPQVDWSAGAVRLLTETRPWHPQTDRPRRAGVSSFGFSGTNAHLILEEPPTTEPTDRPTTQAGPIPWLISARSHDALRAQATRLTDHLDRQPETEPVDVGHTLATHRAALPYRAVSLGADHRDALDALAAGDSAAGLVVGEVSDGKLAFVFSGQGSQRPGMGLELAETYPVFAEAFDAACAELDIHLDRPLRDVITDGVELDQTLYTQTALFAYEVALYRLVESFGVTPDHLVGHSIGEIAAAHVAGVLSLADAAKLVAARGRLMQELPAGGVMVAVRATEAEVLPLLTEGVDIAAINGPRSVVLSGVDGEVAAVAAHFEKSKRLRVSHAFHSSLMEPMLGAFAQVAGGLTYHPPRIPVVSNITGQVATAQDADYWVRHVREAVRFADGIATLEADGVTTFLEIGPDGVLAAMGADCVTGAALVPLQRATPDQVLTFLTGLAKAFVRGVPVDWAQCYPGGRLIDLPTYAFRHRDYWPSATLADVFSGVDGGASGASVHDDDFWAAVQDGDLDRLGITVDSAGDLLPALVEWHRKRQDGHLLDDRRYRVEWRSATGDTAAALTGSWLVIGPTGTGAGITTTLAGAGADVISVELAPTADRAVIAAVLGDLPEDLTGVVSLFALETGLTDPAELTLALVQELVRAGVVAPLWVVTTGGAPVGRADTVTPEASAVWGVGRVVGLEMPHLWGGLVDVPASWDARVGARLVRVLAGGFGAEDQVAVRSSGVYVRRLVRSAAAVGDQPGWSPSGTVLVTGGTGSLGGRVAVWAAEQGAEHLVLVSRRGPQAEGAADVVAAVEAAGARATVAACDMADRDAVAALLQNLDTPVRAVVHAAGVERSALLTELTPQVWDEVVGGKVAGAVHLDELLGDDLDAFVVFSSISGIWGSGGQGAYAAANAFLDGLIAARRARGVVGTALSWGPWAGGGMVAAAGDDVQLRRRGLPPMPAELAMAAFAQVVGSGERAVTIADVEWERFGASFTSARSRPLLDEVYSPVEDVTAAQSTFLDGLSATERAKRLLDVVRAEAAAVLGLGGVADIGTDRPFRELGFDSLTAVELRNRLVTTTGLHLPSSVVFDYPNAATLAGHLAALLGTDDSATPETRVTAAANEPIAIVGMACRYPGGVGSPEDLWRLVDTGTDAVSSLPADRGWDLDALYDADPDARGTSYAAAGGFLDGVADFDARFFGISPREALAMDPQQRLLLETSWEAVERAGIDPVALRGTHTGVFTGTNSHDYPTLLMAAPDAVEGYLATGNAASVISGRVSYALGLEGPSVSVDTACSSSLVALHLAAQALRSGECDLALAGGAIVMATPGTFTEFSRQRGLAADGRCKSFAAAADGTGWAEGVGVLLVERLSDARRNGHQVLALVRGSAINQDGASNGLTAPNGPAQQRVIRAALAAADLTTADVDAVEAHGTGTVLGDPIEAQALLATYGQDRPKDQPLWLGSIKSNIGHSQAAAGVAGIIKMVEAMRHETLPRTLHVDEPTPHVDWSAGSVELLTEARPWPAGDHPRRAAISSFGMSGTNAHVIIEEPPAVDAAPPARHRPQAGIVPWTLSARSPGALRDQAARLLTWVTGGEQPDAIDVGHSLATTRAALTERLVVLGPQHADALAAAAAGKPAAGLVTGEISDGKLAFVFSGQGSQRPGMGLDLVEAFPVYADAFDAACAELDRHLDRPIRDVISDDAEALDQTVYTQTALFAVEVALFRLVESFGVTPDYLVGHSIGEIAAAHVSGVLSLADAAKLVAARGRLMQALPGGGVMVAVRATEAEVLPLLTEGVSVAAINGPRSVVLSGAEDEVSAVAAHFEKSKRLRVSHAFHSVLMEPMLAEFAQVAGSLTYGEPRIPVVSNVTGQIAGTQDAGYWVRHVREAVRFADGIATLESAGVSTFVEIGPDGVLSAMGADCASDAVFVPVQRSDRDQPTALLAALAQVFVRGVAVDWTQCYPGARRVDLPTYAFQHERYWPDTVRPTARGEHPTDARFWDAVERADLDLIAGDLDNAAREALDAALPVLSTWRQRSRQHDTVRNWRYRVTWKPLTSGATPALTGTWLLVSPTDDTRWVRTALEEHGAHVITTTVDDTLTDRGVLTDQLWQIVSETPDLAGVVSLQALGDNGTDPALSTLRLLQALGDSGGAGAPLWCLTRGAVTVDRTDPLRRPSQATVWGFGRAVALDHPRRWGGLVDLPEQIEERTAGDLVAVLAAGGEDQVAIRRTGTHGRRLVRVTSDADGTSWQPTGTVLITGGTGGLGAHVARWAARSGAEHLVLTSRRGTAAPGAAELSAELQSLGARVTIAAVDVTDRSAVADLLLEVHADPTPLRAVVHAAGVDHPTSLDDCTAEEFAAVTRVKVDGATHLDELLAGHDLDAFVLFSSIAGIWGSGGQSGYAAANSFLDALAEHRRATGLPATAVSWGPWAGAGMADDPAVEDRLRRRGLLPLDPEAAIAALARAVGGTDATTTVADVDWAKFTPAYTMARHSSLLADLPEARDALAGAEGDGPQAGTDTVTALRDRLTALGEQDREKHLLELVRTAAATVLGHSSADSIPPTRAFRELGFDSLAAVEVRNHLSRETGLKLPATLVFDRPTATVLARYLKNELLPDTATILPTAAELDRLELALTSRDGDDSGRARIVLRLQSLLAKLNTGGAETAGVPDALADASDDELFDLVDNDLGL</sequence>
<comment type="cofactor">
    <cofactor evidence="1">
        <name>pantetheine 4'-phosphate</name>
        <dbReference type="ChEBI" id="CHEBI:47942"/>
    </cofactor>
</comment>
<dbReference type="Pfam" id="PF00550">
    <property type="entry name" value="PP-binding"/>
    <property type="match status" value="4"/>
</dbReference>
<reference evidence="10 11" key="1">
    <citation type="submission" date="2022-10" db="EMBL/GenBank/DDBJ databases">
        <title>The complete genomes of actinobacterial strains from the NBC collection.</title>
        <authorList>
            <person name="Joergensen T.S."/>
            <person name="Alvarez Arevalo M."/>
            <person name="Sterndorff E.B."/>
            <person name="Faurdal D."/>
            <person name="Vuksanovic O."/>
            <person name="Mourched A.-S."/>
            <person name="Charusanti P."/>
            <person name="Shaw S."/>
            <person name="Blin K."/>
            <person name="Weber T."/>
        </authorList>
    </citation>
    <scope>NUCLEOTIDE SEQUENCE [LARGE SCALE GENOMIC DNA]</scope>
    <source>
        <strain evidence="10 11">NBC_00396</strain>
    </source>
</reference>